<feature type="region of interest" description="Disordered" evidence="2">
    <location>
        <begin position="103"/>
        <end position="133"/>
    </location>
</feature>
<keyword evidence="1" id="KW-0547">Nucleotide-binding</keyword>
<dbReference type="SMART" id="SM00175">
    <property type="entry name" value="RAB"/>
    <property type="match status" value="1"/>
</dbReference>
<protein>
    <submittedName>
        <fullName evidence="3">GTP-binding protein of the rab/ypt</fullName>
    </submittedName>
</protein>
<reference evidence="3" key="1">
    <citation type="submission" date="2020-11" db="EMBL/GenBank/DDBJ databases">
        <title>Kefir isolates.</title>
        <authorList>
            <person name="Marcisauskas S."/>
            <person name="Kim Y."/>
            <person name="Blasche S."/>
        </authorList>
    </citation>
    <scope>NUCLEOTIDE SEQUENCE</scope>
    <source>
        <strain evidence="3">Olga-1</strain>
    </source>
</reference>
<feature type="compositionally biased region" description="Low complexity" evidence="2">
    <location>
        <begin position="104"/>
        <end position="117"/>
    </location>
</feature>
<organism evidence="3 4">
    <name type="scientific">Pichia californica</name>
    <dbReference type="NCBI Taxonomy" id="460514"/>
    <lineage>
        <taxon>Eukaryota</taxon>
        <taxon>Fungi</taxon>
        <taxon>Dikarya</taxon>
        <taxon>Ascomycota</taxon>
        <taxon>Saccharomycotina</taxon>
        <taxon>Pichiomycetes</taxon>
        <taxon>Pichiales</taxon>
        <taxon>Pichiaceae</taxon>
        <taxon>Pichia</taxon>
    </lineage>
</organism>
<keyword evidence="4" id="KW-1185">Reference proteome</keyword>
<dbReference type="GO" id="GO:0003924">
    <property type="term" value="F:GTPase activity"/>
    <property type="evidence" value="ECO:0007669"/>
    <property type="project" value="InterPro"/>
</dbReference>
<dbReference type="InterPro" id="IPR005225">
    <property type="entry name" value="Small_GTP-bd"/>
</dbReference>
<dbReference type="SMART" id="SM00173">
    <property type="entry name" value="RAS"/>
    <property type="match status" value="1"/>
</dbReference>
<evidence type="ECO:0000313" key="3">
    <source>
        <dbReference type="EMBL" id="KAG0689996.1"/>
    </source>
</evidence>
<dbReference type="InterPro" id="IPR001806">
    <property type="entry name" value="Small_GTPase"/>
</dbReference>
<name>A0A9P6WN54_9ASCO</name>
<sequence>MYYRNAQAAIVVYDITQSQSLDKAKYWIKELQKQASSDILITLVGNKLDLNDDRQISKDYALDFANELGLLYFEVSAKTGENIHELFKQIALKMPFKSLITAGNKKNNNNNNNNSNSVDLSKRPSTNEQDCAC</sequence>
<evidence type="ECO:0000313" key="4">
    <source>
        <dbReference type="Proteomes" id="UP000697127"/>
    </source>
</evidence>
<dbReference type="Gene3D" id="3.40.50.300">
    <property type="entry name" value="P-loop containing nucleotide triphosphate hydrolases"/>
    <property type="match status" value="1"/>
</dbReference>
<dbReference type="Proteomes" id="UP000697127">
    <property type="component" value="Unassembled WGS sequence"/>
</dbReference>
<dbReference type="Pfam" id="PF00071">
    <property type="entry name" value="Ras"/>
    <property type="match status" value="1"/>
</dbReference>
<evidence type="ECO:0000256" key="2">
    <source>
        <dbReference type="SAM" id="MobiDB-lite"/>
    </source>
</evidence>
<evidence type="ECO:0000256" key="1">
    <source>
        <dbReference type="ARBA" id="ARBA00022741"/>
    </source>
</evidence>
<dbReference type="InterPro" id="IPR027417">
    <property type="entry name" value="P-loop_NTPase"/>
</dbReference>
<dbReference type="GO" id="GO:0005525">
    <property type="term" value="F:GTP binding"/>
    <property type="evidence" value="ECO:0007669"/>
    <property type="project" value="InterPro"/>
</dbReference>
<dbReference type="NCBIfam" id="TIGR00231">
    <property type="entry name" value="small_GTP"/>
    <property type="match status" value="1"/>
</dbReference>
<dbReference type="SUPFAM" id="SSF52540">
    <property type="entry name" value="P-loop containing nucleoside triphosphate hydrolases"/>
    <property type="match status" value="1"/>
</dbReference>
<dbReference type="PRINTS" id="PR00449">
    <property type="entry name" value="RASTRNSFRMNG"/>
</dbReference>
<accession>A0A9P6WN54</accession>
<dbReference type="PANTHER" id="PTHR47978">
    <property type="match status" value="1"/>
</dbReference>
<gene>
    <name evidence="3" type="primary">YPT52</name>
    <name evidence="3" type="ORF">C6P40_004108</name>
</gene>
<dbReference type="PROSITE" id="PS51421">
    <property type="entry name" value="RAS"/>
    <property type="match status" value="1"/>
</dbReference>
<dbReference type="OrthoDB" id="63533at2759"/>
<proteinExistence type="predicted"/>
<dbReference type="EMBL" id="PUHW01000051">
    <property type="protein sequence ID" value="KAG0689996.1"/>
    <property type="molecule type" value="Genomic_DNA"/>
</dbReference>
<dbReference type="SMART" id="SM00174">
    <property type="entry name" value="RHO"/>
    <property type="match status" value="1"/>
</dbReference>
<comment type="caution">
    <text evidence="3">The sequence shown here is derived from an EMBL/GenBank/DDBJ whole genome shotgun (WGS) entry which is preliminary data.</text>
</comment>
<feature type="compositionally biased region" description="Polar residues" evidence="2">
    <location>
        <begin position="123"/>
        <end position="133"/>
    </location>
</feature>
<dbReference type="AlphaFoldDB" id="A0A9P6WN54"/>
<dbReference type="PROSITE" id="PS51419">
    <property type="entry name" value="RAB"/>
    <property type="match status" value="1"/>
</dbReference>